<keyword evidence="6" id="KW-0175">Coiled coil</keyword>
<evidence type="ECO:0000256" key="5">
    <source>
        <dbReference type="PROSITE-ProRule" id="PRU00124"/>
    </source>
</evidence>
<evidence type="ECO:0000313" key="11">
    <source>
        <dbReference type="Proteomes" id="UP000192578"/>
    </source>
</evidence>
<dbReference type="PROSITE" id="PS50068">
    <property type="entry name" value="LDLRA_2"/>
    <property type="match status" value="1"/>
</dbReference>
<evidence type="ECO:0000256" key="1">
    <source>
        <dbReference type="ARBA" id="ARBA00022387"/>
    </source>
</evidence>
<dbReference type="GO" id="GO:0017177">
    <property type="term" value="C:glucosidase II complex"/>
    <property type="evidence" value="ECO:0007669"/>
    <property type="project" value="TreeGrafter"/>
</dbReference>
<evidence type="ECO:0000256" key="3">
    <source>
        <dbReference type="ARBA" id="ARBA00022824"/>
    </source>
</evidence>
<dbReference type="PANTHER" id="PTHR12630:SF1">
    <property type="entry name" value="GLUCOSIDASE 2 SUBUNIT BETA"/>
    <property type="match status" value="1"/>
</dbReference>
<dbReference type="Proteomes" id="UP000192578">
    <property type="component" value="Unassembled WGS sequence"/>
</dbReference>
<dbReference type="PROSITE" id="PS51914">
    <property type="entry name" value="MRH"/>
    <property type="match status" value="1"/>
</dbReference>
<dbReference type="InterPro" id="IPR044865">
    <property type="entry name" value="MRH_dom"/>
</dbReference>
<dbReference type="CDD" id="cd00112">
    <property type="entry name" value="LDLa"/>
    <property type="match status" value="1"/>
</dbReference>
<dbReference type="AlphaFoldDB" id="A0A1W0WDW4"/>
<comment type="caution">
    <text evidence="10">The sequence shown here is derived from an EMBL/GenBank/DDBJ whole genome shotgun (WGS) entry which is preliminary data.</text>
</comment>
<feature type="region of interest" description="Disordered" evidence="7">
    <location>
        <begin position="332"/>
        <end position="357"/>
    </location>
</feature>
<dbReference type="Gene3D" id="2.70.130.10">
    <property type="entry name" value="Mannose-6-phosphate receptor binding domain"/>
    <property type="match status" value="1"/>
</dbReference>
<dbReference type="PANTHER" id="PTHR12630">
    <property type="entry name" value="N-LINKED OLIGOSACCHARIDE PROCESSING"/>
    <property type="match status" value="1"/>
</dbReference>
<dbReference type="SUPFAM" id="SSF50911">
    <property type="entry name" value="Mannose 6-phosphate receptor domain"/>
    <property type="match status" value="1"/>
</dbReference>
<gene>
    <name evidence="10" type="ORF">BV898_12434</name>
</gene>
<dbReference type="GO" id="GO:0006491">
    <property type="term" value="P:N-glycan processing"/>
    <property type="evidence" value="ECO:0007669"/>
    <property type="project" value="TreeGrafter"/>
</dbReference>
<proteinExistence type="predicted"/>
<keyword evidence="11" id="KW-1185">Reference proteome</keyword>
<protein>
    <recommendedName>
        <fullName evidence="1">Glucosidase 2 subunit beta</fullName>
    </recommendedName>
</protein>
<dbReference type="InterPro" id="IPR009011">
    <property type="entry name" value="Man6P_isomerase_rcpt-bd_dom_sf"/>
</dbReference>
<dbReference type="InterPro" id="IPR002172">
    <property type="entry name" value="LDrepeatLR_classA_rpt"/>
</dbReference>
<feature type="region of interest" description="Disordered" evidence="7">
    <location>
        <begin position="297"/>
        <end position="318"/>
    </location>
</feature>
<dbReference type="InterPro" id="IPR039794">
    <property type="entry name" value="Gtb1-like"/>
</dbReference>
<sequence>MARAGVVWWPAALAFIALEFISVEAGTEVLRPRGVPLIRAPMYDASKAFTCFDGSNQIPFGYVNDDYCDCHDGSDEPGTPACSQGFFHCANRGFRSVDIPSSRVNDGICDCCDGSDEFDDKITCTNECIEMGKQMREEAEKQIIALRLGFEKRQGYIETVKTRKAEKLAALAALDTQLKDLENQKAILTQTRDDAEAPETIAVQKFKEAWEATKAEREQLLEKSHAEDAFRAISADPHLLSKENLLEKLGKEGETLDEEIHEAIHRLSDITLDVFTTDMWPKIKEVYKKLRDIPAHAPTAAPTEESHTTTASADDDHLDDYEKEYDEDRHLDEENKEDDHPDNDNFQEDLNKMPEYDPETKALVDAAEKARRELKDFEKRFSDLENEKNGLKHWLENDYGPDSVFAALEGECFEYTDREYTYRVCPFDKVVQRPKDGGSDTGLGKWGSWEDNYTTMFFNDGARCWNGPARSTKVLLECGAENHVGSASEPSRCEYQMTFQTPAVCSQPPQNVSDHLGLHDEL</sequence>
<evidence type="ECO:0000256" key="7">
    <source>
        <dbReference type="SAM" id="MobiDB-lite"/>
    </source>
</evidence>
<evidence type="ECO:0000313" key="10">
    <source>
        <dbReference type="EMBL" id="OQV13323.1"/>
    </source>
</evidence>
<dbReference type="OrthoDB" id="28322at2759"/>
<evidence type="ECO:0000256" key="2">
    <source>
        <dbReference type="ARBA" id="ARBA00022729"/>
    </source>
</evidence>
<evidence type="ECO:0000259" key="9">
    <source>
        <dbReference type="PROSITE" id="PS51914"/>
    </source>
</evidence>
<accession>A0A1W0WDW4</accession>
<dbReference type="EMBL" id="MTYJ01000126">
    <property type="protein sequence ID" value="OQV13323.1"/>
    <property type="molecule type" value="Genomic_DNA"/>
</dbReference>
<dbReference type="InterPro" id="IPR036607">
    <property type="entry name" value="PRKCSH"/>
</dbReference>
<name>A0A1W0WDW4_HYPEX</name>
<evidence type="ECO:0000256" key="6">
    <source>
        <dbReference type="SAM" id="Coils"/>
    </source>
</evidence>
<feature type="chain" id="PRO_5012596606" description="Glucosidase 2 subunit beta" evidence="8">
    <location>
        <begin position="26"/>
        <end position="522"/>
    </location>
</feature>
<reference evidence="11" key="1">
    <citation type="submission" date="2017-01" db="EMBL/GenBank/DDBJ databases">
        <title>Comparative genomics of anhydrobiosis in the tardigrade Hypsibius dujardini.</title>
        <authorList>
            <person name="Yoshida Y."/>
            <person name="Koutsovoulos G."/>
            <person name="Laetsch D."/>
            <person name="Stevens L."/>
            <person name="Kumar S."/>
            <person name="Horikawa D."/>
            <person name="Ishino K."/>
            <person name="Komine S."/>
            <person name="Tomita M."/>
            <person name="Blaxter M."/>
            <person name="Arakawa K."/>
        </authorList>
    </citation>
    <scope>NUCLEOTIDE SEQUENCE [LARGE SCALE GENOMIC DNA]</scope>
    <source>
        <strain evidence="11">Z151</strain>
    </source>
</reference>
<feature type="coiled-coil region" evidence="6">
    <location>
        <begin position="164"/>
        <end position="223"/>
    </location>
</feature>
<feature type="coiled-coil region" evidence="6">
    <location>
        <begin position="360"/>
        <end position="387"/>
    </location>
</feature>
<dbReference type="Pfam" id="PF12999">
    <property type="entry name" value="PRKCSH-like"/>
    <property type="match status" value="1"/>
</dbReference>
<comment type="caution">
    <text evidence="5">Lacks conserved residue(s) required for the propagation of feature annotation.</text>
</comment>
<evidence type="ECO:0000256" key="4">
    <source>
        <dbReference type="ARBA" id="ARBA00023157"/>
    </source>
</evidence>
<dbReference type="InterPro" id="IPR028146">
    <property type="entry name" value="PRKCSH_N"/>
</dbReference>
<organism evidence="10 11">
    <name type="scientific">Hypsibius exemplaris</name>
    <name type="common">Freshwater tardigrade</name>
    <dbReference type="NCBI Taxonomy" id="2072580"/>
    <lineage>
        <taxon>Eukaryota</taxon>
        <taxon>Metazoa</taxon>
        <taxon>Ecdysozoa</taxon>
        <taxon>Tardigrada</taxon>
        <taxon>Eutardigrada</taxon>
        <taxon>Parachela</taxon>
        <taxon>Hypsibioidea</taxon>
        <taxon>Hypsibiidae</taxon>
        <taxon>Hypsibius</taxon>
    </lineage>
</organism>
<feature type="domain" description="MRH" evidence="9">
    <location>
        <begin position="410"/>
        <end position="507"/>
    </location>
</feature>
<evidence type="ECO:0000256" key="8">
    <source>
        <dbReference type="SAM" id="SignalP"/>
    </source>
</evidence>
<keyword evidence="4" id="KW-1015">Disulfide bond</keyword>
<feature type="signal peptide" evidence="8">
    <location>
        <begin position="1"/>
        <end position="25"/>
    </location>
</feature>
<keyword evidence="2 8" id="KW-0732">Signal</keyword>
<dbReference type="Pfam" id="PF13015">
    <property type="entry name" value="PRKCSH_1"/>
    <property type="match status" value="1"/>
</dbReference>
<keyword evidence="3" id="KW-0256">Endoplasmic reticulum</keyword>